<dbReference type="RefSeq" id="WP_092654014.1">
    <property type="nucleotide sequence ID" value="NZ_LT629732.1"/>
</dbReference>
<dbReference type="Proteomes" id="UP000198983">
    <property type="component" value="Chromosome I"/>
</dbReference>
<protein>
    <submittedName>
        <fullName evidence="1">Uncharacterized protein</fullName>
    </submittedName>
</protein>
<evidence type="ECO:0000313" key="2">
    <source>
        <dbReference type="Proteomes" id="UP000198983"/>
    </source>
</evidence>
<gene>
    <name evidence="1" type="ORF">SAMN04489717_2864</name>
</gene>
<organism evidence="1 2">
    <name type="scientific">Actinopolymorpha singaporensis</name>
    <dbReference type="NCBI Taxonomy" id="117157"/>
    <lineage>
        <taxon>Bacteria</taxon>
        <taxon>Bacillati</taxon>
        <taxon>Actinomycetota</taxon>
        <taxon>Actinomycetes</taxon>
        <taxon>Propionibacteriales</taxon>
        <taxon>Actinopolymorphaceae</taxon>
        <taxon>Actinopolymorpha</taxon>
    </lineage>
</organism>
<dbReference type="OrthoDB" id="5198389at2"/>
<evidence type="ECO:0000313" key="1">
    <source>
        <dbReference type="EMBL" id="SDS49184.1"/>
    </source>
</evidence>
<name>A0A1H1SMD6_9ACTN</name>
<dbReference type="AlphaFoldDB" id="A0A1H1SMD6"/>
<keyword evidence="2" id="KW-1185">Reference proteome</keyword>
<reference evidence="1 2" key="1">
    <citation type="submission" date="2016-10" db="EMBL/GenBank/DDBJ databases">
        <authorList>
            <person name="de Groot N.N."/>
        </authorList>
    </citation>
    <scope>NUCLEOTIDE SEQUENCE [LARGE SCALE GENOMIC DNA]</scope>
    <source>
        <strain evidence="1 2">DSM 22024</strain>
    </source>
</reference>
<sequence length="131" mass="14635">MAGERGQSALGAVLRRWREGLERWWNGADSRCDPLDRWWDTVDSGQAPVRPPIERLAADLHRLAGESVRLHADRRVSARAFHLHVTELAYDETLLLACGALGVETGTTTAPLGSTRRLELEVELARLGLQW</sequence>
<dbReference type="STRING" id="117157.SAMN04489717_2864"/>
<dbReference type="EMBL" id="LT629732">
    <property type="protein sequence ID" value="SDS49184.1"/>
    <property type="molecule type" value="Genomic_DNA"/>
</dbReference>
<accession>A0A1H1SMD6</accession>
<proteinExistence type="predicted"/>